<evidence type="ECO:0000313" key="3">
    <source>
        <dbReference type="Proteomes" id="UP001652660"/>
    </source>
</evidence>
<reference evidence="4" key="1">
    <citation type="submission" date="2025-08" db="UniProtKB">
        <authorList>
            <consortium name="RefSeq"/>
        </authorList>
    </citation>
    <scope>IDENTIFICATION</scope>
    <source>
        <tissue evidence="4">Leaves</tissue>
    </source>
</reference>
<keyword evidence="3" id="KW-1185">Reference proteome</keyword>
<gene>
    <name evidence="4" type="primary">LOC140037394</name>
</gene>
<keyword evidence="2" id="KW-0812">Transmembrane</keyword>
<sequence length="224" mass="25315">MMLLKQGTGWRIRLYIPTKAWLGLFTSFALSKFQSITQDCKKGTTEARHPWHQSASIPRSRTSQCFTKKQSPGGTRIKRASSLGAQQETHTITSNSEEGHKRITLTQTGNYPLVLTPVLKRAKDGKQPTEADSSAPKFFDKRWKNGTWDLNMFVKRGKMDWHAVIFAGQTGSVACKAALFITVIGVVFFRRKEDLQRLAEEATFSDKQWQASWQDQNDRSGASD</sequence>
<accession>A0ABM4X0R1</accession>
<evidence type="ECO:0000313" key="4">
    <source>
        <dbReference type="RefSeq" id="XP_071937627.1"/>
    </source>
</evidence>
<evidence type="ECO:0000256" key="2">
    <source>
        <dbReference type="SAM" id="Phobius"/>
    </source>
</evidence>
<feature type="transmembrane region" description="Helical" evidence="2">
    <location>
        <begin position="161"/>
        <end position="189"/>
    </location>
</feature>
<evidence type="ECO:0000256" key="1">
    <source>
        <dbReference type="SAM" id="MobiDB-lite"/>
    </source>
</evidence>
<protein>
    <submittedName>
        <fullName evidence="4">Uncharacterized protein</fullName>
    </submittedName>
</protein>
<proteinExistence type="predicted"/>
<feature type="compositionally biased region" description="Polar residues" evidence="1">
    <location>
        <begin position="53"/>
        <end position="73"/>
    </location>
</feature>
<dbReference type="Proteomes" id="UP001652660">
    <property type="component" value="Chromosome 2e"/>
</dbReference>
<dbReference type="RefSeq" id="XP_071937627.1">
    <property type="nucleotide sequence ID" value="XM_072081526.1"/>
</dbReference>
<feature type="region of interest" description="Disordered" evidence="1">
    <location>
        <begin position="44"/>
        <end position="98"/>
    </location>
</feature>
<keyword evidence="2" id="KW-0472">Membrane</keyword>
<keyword evidence="2" id="KW-1133">Transmembrane helix</keyword>
<dbReference type="GeneID" id="140037394"/>
<feature type="compositionally biased region" description="Polar residues" evidence="1">
    <location>
        <begin position="83"/>
        <end position="96"/>
    </location>
</feature>
<organism evidence="3 4">
    <name type="scientific">Coffea arabica</name>
    <name type="common">Arabian coffee</name>
    <dbReference type="NCBI Taxonomy" id="13443"/>
    <lineage>
        <taxon>Eukaryota</taxon>
        <taxon>Viridiplantae</taxon>
        <taxon>Streptophyta</taxon>
        <taxon>Embryophyta</taxon>
        <taxon>Tracheophyta</taxon>
        <taxon>Spermatophyta</taxon>
        <taxon>Magnoliopsida</taxon>
        <taxon>eudicotyledons</taxon>
        <taxon>Gunneridae</taxon>
        <taxon>Pentapetalae</taxon>
        <taxon>asterids</taxon>
        <taxon>lamiids</taxon>
        <taxon>Gentianales</taxon>
        <taxon>Rubiaceae</taxon>
        <taxon>Ixoroideae</taxon>
        <taxon>Gardenieae complex</taxon>
        <taxon>Bertiereae - Coffeeae clade</taxon>
        <taxon>Coffeeae</taxon>
        <taxon>Coffea</taxon>
    </lineage>
</organism>
<name>A0ABM4X0R1_COFAR</name>